<dbReference type="Gene3D" id="1.10.10.60">
    <property type="entry name" value="Homeodomain-like"/>
    <property type="match status" value="1"/>
</dbReference>
<dbReference type="PROSITE" id="PS50045">
    <property type="entry name" value="SIGMA54_INTERACT_4"/>
    <property type="match status" value="1"/>
</dbReference>
<keyword evidence="5" id="KW-1185">Reference proteome</keyword>
<dbReference type="GO" id="GO:0006355">
    <property type="term" value="P:regulation of DNA-templated transcription"/>
    <property type="evidence" value="ECO:0007669"/>
    <property type="project" value="InterPro"/>
</dbReference>
<dbReference type="RefSeq" id="WP_123932592.1">
    <property type="nucleotide sequence ID" value="NZ_JBPSDP010000020.1"/>
</dbReference>
<dbReference type="AlphaFoldDB" id="A0A3N4G6S6"/>
<evidence type="ECO:0000256" key="2">
    <source>
        <dbReference type="ARBA" id="ARBA00022840"/>
    </source>
</evidence>
<evidence type="ECO:0000313" key="4">
    <source>
        <dbReference type="EMBL" id="RPA57097.1"/>
    </source>
</evidence>
<reference evidence="4 5" key="1">
    <citation type="submission" date="2018-11" db="EMBL/GenBank/DDBJ databases">
        <title>Draft genome sequence of Gordonia sp. RS15-1S isolated from rice stems.</title>
        <authorList>
            <person name="Muangham S."/>
        </authorList>
    </citation>
    <scope>NUCLEOTIDE SEQUENCE [LARGE SCALE GENOMIC DNA]</scope>
    <source>
        <strain evidence="4 5">RS15-1S</strain>
    </source>
</reference>
<sequence>MTIDTTAAADPDPCDRTPGRQVIAASWRRSALSGIRPDRDVLPAPVDISSADPLLDAARPVLDDAASRIVGSEMSLLLVDHECRIVSRVTGGTTIERALDGAGAASGVPFGEAAVGTTALGTPAEIRRGVMVNGSEHYLEKFKRLSCFGQPIIHPATRRLVGSLCMTEVADNTNPLAVPFVNGIVADIADRLLDRSRSHQRRVLDAFQRAAPRRDVAVAAIGDDIQLTNALAAELLCASDFGALRAVVADPALRPTTLSLTLTGGTAVEIVVEPVAGTHSAALFHLRPLTIRATPTPSPVRPASIAAGIAITGEPGTGRSTAARSLAADLGGSHRPPIVVDVADALIDGKAPDIAAVLARCRAESVSLVVDGAELLDDRSLTLLRHAAGRATSAAPVIVVTGPPAQLGVGAAALIGHCPRRVDLPPLRQRSTELPAIASGIVADLAPGTTLSSGATDCLLSQEWLGNLTELVAVLDEAVATCQLRSARTVEVADLPERYRTTSRAARLAGREQAERQAIIDALEHCSHNKVQAARELGISRTTLYARMRALGI</sequence>
<dbReference type="InterPro" id="IPR029016">
    <property type="entry name" value="GAF-like_dom_sf"/>
</dbReference>
<keyword evidence="2" id="KW-0067">ATP-binding</keyword>
<dbReference type="Pfam" id="PF02954">
    <property type="entry name" value="HTH_8"/>
    <property type="match status" value="1"/>
</dbReference>
<comment type="caution">
    <text evidence="4">The sequence shown here is derived from an EMBL/GenBank/DDBJ whole genome shotgun (WGS) entry which is preliminary data.</text>
</comment>
<dbReference type="InterPro" id="IPR002197">
    <property type="entry name" value="HTH_Fis"/>
</dbReference>
<dbReference type="SUPFAM" id="SSF52540">
    <property type="entry name" value="P-loop containing nucleoside triphosphate hydrolases"/>
    <property type="match status" value="1"/>
</dbReference>
<dbReference type="GO" id="GO:0005524">
    <property type="term" value="F:ATP binding"/>
    <property type="evidence" value="ECO:0007669"/>
    <property type="project" value="UniProtKB-KW"/>
</dbReference>
<evidence type="ECO:0000313" key="5">
    <source>
        <dbReference type="Proteomes" id="UP000267536"/>
    </source>
</evidence>
<dbReference type="PANTHER" id="PTHR32071:SF122">
    <property type="entry name" value="SIGMA FACTOR"/>
    <property type="match status" value="1"/>
</dbReference>
<dbReference type="InterPro" id="IPR027417">
    <property type="entry name" value="P-loop_NTPase"/>
</dbReference>
<organism evidence="4 5">
    <name type="scientific">Gordonia oryzae</name>
    <dbReference type="NCBI Taxonomy" id="2487349"/>
    <lineage>
        <taxon>Bacteria</taxon>
        <taxon>Bacillati</taxon>
        <taxon>Actinomycetota</taxon>
        <taxon>Actinomycetes</taxon>
        <taxon>Mycobacteriales</taxon>
        <taxon>Gordoniaceae</taxon>
        <taxon>Gordonia</taxon>
    </lineage>
</organism>
<dbReference type="InterPro" id="IPR002078">
    <property type="entry name" value="Sigma_54_int"/>
</dbReference>
<dbReference type="PRINTS" id="PR01590">
    <property type="entry name" value="HTHFIS"/>
</dbReference>
<name>A0A3N4G6S6_9ACTN</name>
<dbReference type="Gene3D" id="3.30.450.40">
    <property type="match status" value="1"/>
</dbReference>
<dbReference type="InterPro" id="IPR009057">
    <property type="entry name" value="Homeodomain-like_sf"/>
</dbReference>
<dbReference type="Proteomes" id="UP000267536">
    <property type="component" value="Unassembled WGS sequence"/>
</dbReference>
<gene>
    <name evidence="4" type="ORF">EF294_19720</name>
</gene>
<accession>A0A3N4G6S6</accession>
<protein>
    <submittedName>
        <fullName evidence="4">Fis family transcriptional regulator</fullName>
    </submittedName>
</protein>
<evidence type="ECO:0000259" key="3">
    <source>
        <dbReference type="PROSITE" id="PS50045"/>
    </source>
</evidence>
<feature type="domain" description="Sigma-54 factor interaction" evidence="3">
    <location>
        <begin position="422"/>
        <end position="480"/>
    </location>
</feature>
<dbReference type="OrthoDB" id="5496274at2"/>
<dbReference type="SUPFAM" id="SSF46689">
    <property type="entry name" value="Homeodomain-like"/>
    <property type="match status" value="1"/>
</dbReference>
<dbReference type="Gene3D" id="1.10.8.60">
    <property type="match status" value="1"/>
</dbReference>
<dbReference type="EMBL" id="RKMH01000019">
    <property type="protein sequence ID" value="RPA57097.1"/>
    <property type="molecule type" value="Genomic_DNA"/>
</dbReference>
<evidence type="ECO:0000256" key="1">
    <source>
        <dbReference type="ARBA" id="ARBA00022741"/>
    </source>
</evidence>
<dbReference type="PANTHER" id="PTHR32071">
    <property type="entry name" value="TRANSCRIPTIONAL REGULATORY PROTEIN"/>
    <property type="match status" value="1"/>
</dbReference>
<dbReference type="GO" id="GO:0043565">
    <property type="term" value="F:sequence-specific DNA binding"/>
    <property type="evidence" value="ECO:0007669"/>
    <property type="project" value="InterPro"/>
</dbReference>
<keyword evidence="1" id="KW-0547">Nucleotide-binding</keyword>
<proteinExistence type="predicted"/>